<comment type="similarity">
    <text evidence="2">Belongs to the oxygen-dependent FAD-linked oxidoreductase family.</text>
</comment>
<evidence type="ECO:0000256" key="5">
    <source>
        <dbReference type="ARBA" id="ARBA00023002"/>
    </source>
</evidence>
<evidence type="ECO:0000256" key="2">
    <source>
        <dbReference type="ARBA" id="ARBA00005466"/>
    </source>
</evidence>
<dbReference type="PANTHER" id="PTHR42973:SF39">
    <property type="entry name" value="FAD-BINDING PCMH-TYPE DOMAIN-CONTAINING PROTEIN"/>
    <property type="match status" value="1"/>
</dbReference>
<sequence length="458" mass="47795">MSVYHRVEVLRAEIEGAVFLPGDPGYDAECYSYNLLTPPAPAVVVAAASAGDVQTAVRFAAANGLAVGVRGGGHMQPPTRNDALLITLDRMSEVLVDQEHGEAWVIGGARWQHVLDAAAPYGLAPLSGSAPTVGAIGYLLGGGQSPVLGRLHGFASDHVVEFAVVTADGELRTVSRSSEPELFDALKGTRGNLGVVTAARIRLFPYPAIFGGGLYFAGEHLADLLPVWRDWATALPDAASTAVGILRLPPAPELPEPLRGAFVVHVRFSFAGAADEGAAVLAPMRAAGVPLLDSVAEIPYVATGSIYAEPPNPLPFVDRSFGVRELPDEALTALVEAAGPDAALPPAVVEIRALGGALDRAPAEADAVVRGVPYQVLTIGVGAPHEVEALGKSLEVVADALHPWRCGGMVNFLPTSDALDQAAVSALYGPELHDRLLAVKQKYDPNNIFRLNSNLAVD</sequence>
<dbReference type="InterPro" id="IPR050416">
    <property type="entry name" value="FAD-linked_Oxidoreductase"/>
</dbReference>
<evidence type="ECO:0000313" key="7">
    <source>
        <dbReference type="EMBL" id="TDC25449.1"/>
    </source>
</evidence>
<dbReference type="PROSITE" id="PS00862">
    <property type="entry name" value="OX2_COVAL_FAD"/>
    <property type="match status" value="1"/>
</dbReference>
<dbReference type="InterPro" id="IPR012951">
    <property type="entry name" value="BBE"/>
</dbReference>
<dbReference type="GO" id="GO:0071949">
    <property type="term" value="F:FAD binding"/>
    <property type="evidence" value="ECO:0007669"/>
    <property type="project" value="InterPro"/>
</dbReference>
<dbReference type="PROSITE" id="PS51387">
    <property type="entry name" value="FAD_PCMH"/>
    <property type="match status" value="1"/>
</dbReference>
<keyword evidence="3" id="KW-0285">Flavoprotein</keyword>
<evidence type="ECO:0000256" key="3">
    <source>
        <dbReference type="ARBA" id="ARBA00022630"/>
    </source>
</evidence>
<dbReference type="GO" id="GO:0016491">
    <property type="term" value="F:oxidoreductase activity"/>
    <property type="evidence" value="ECO:0007669"/>
    <property type="project" value="UniProtKB-KW"/>
</dbReference>
<organism evidence="7 8">
    <name type="scientific">Kribbella albertanoniae</name>
    <dbReference type="NCBI Taxonomy" id="1266829"/>
    <lineage>
        <taxon>Bacteria</taxon>
        <taxon>Bacillati</taxon>
        <taxon>Actinomycetota</taxon>
        <taxon>Actinomycetes</taxon>
        <taxon>Propionibacteriales</taxon>
        <taxon>Kribbellaceae</taxon>
        <taxon>Kribbella</taxon>
    </lineage>
</organism>
<dbReference type="InterPro" id="IPR016167">
    <property type="entry name" value="FAD-bd_PCMH_sub1"/>
</dbReference>
<dbReference type="Pfam" id="PF01565">
    <property type="entry name" value="FAD_binding_4"/>
    <property type="match status" value="1"/>
</dbReference>
<dbReference type="RefSeq" id="WP_132410175.1">
    <property type="nucleotide sequence ID" value="NZ_SMKA01000123.1"/>
</dbReference>
<dbReference type="AlphaFoldDB" id="A0A4R4PT89"/>
<reference evidence="7 8" key="1">
    <citation type="submission" date="2019-03" db="EMBL/GenBank/DDBJ databases">
        <title>Draft genome sequences of novel Actinobacteria.</title>
        <authorList>
            <person name="Sahin N."/>
            <person name="Ay H."/>
            <person name="Saygin H."/>
        </authorList>
    </citation>
    <scope>NUCLEOTIDE SEQUENCE [LARGE SCALE GENOMIC DNA]</scope>
    <source>
        <strain evidence="7 8">JCM 30547</strain>
    </source>
</reference>
<keyword evidence="4" id="KW-0274">FAD</keyword>
<keyword evidence="8" id="KW-1185">Reference proteome</keyword>
<dbReference type="Pfam" id="PF08031">
    <property type="entry name" value="BBE"/>
    <property type="match status" value="1"/>
</dbReference>
<gene>
    <name evidence="7" type="ORF">E1261_24095</name>
</gene>
<accession>A0A4R4PT89</accession>
<keyword evidence="5" id="KW-0560">Oxidoreductase</keyword>
<name>A0A4R4PT89_9ACTN</name>
<evidence type="ECO:0000256" key="1">
    <source>
        <dbReference type="ARBA" id="ARBA00001974"/>
    </source>
</evidence>
<dbReference type="InterPro" id="IPR016166">
    <property type="entry name" value="FAD-bd_PCMH"/>
</dbReference>
<evidence type="ECO:0000256" key="4">
    <source>
        <dbReference type="ARBA" id="ARBA00022827"/>
    </source>
</evidence>
<dbReference type="Gene3D" id="3.40.462.20">
    <property type="match status" value="1"/>
</dbReference>
<evidence type="ECO:0000259" key="6">
    <source>
        <dbReference type="PROSITE" id="PS51387"/>
    </source>
</evidence>
<dbReference type="Proteomes" id="UP000295075">
    <property type="component" value="Unassembled WGS sequence"/>
</dbReference>
<protein>
    <submittedName>
        <fullName evidence="7">FAD-binding oxidoreductase</fullName>
    </submittedName>
</protein>
<dbReference type="InterPro" id="IPR006094">
    <property type="entry name" value="Oxid_FAD_bind_N"/>
</dbReference>
<dbReference type="SUPFAM" id="SSF56176">
    <property type="entry name" value="FAD-binding/transporter-associated domain-like"/>
    <property type="match status" value="1"/>
</dbReference>
<dbReference type="Gene3D" id="3.30.43.10">
    <property type="entry name" value="Uridine Diphospho-n-acetylenolpyruvylglucosamine Reductase, domain 2"/>
    <property type="match status" value="1"/>
</dbReference>
<dbReference type="InterPro" id="IPR036318">
    <property type="entry name" value="FAD-bd_PCMH-like_sf"/>
</dbReference>
<comment type="cofactor">
    <cofactor evidence="1">
        <name>FAD</name>
        <dbReference type="ChEBI" id="CHEBI:57692"/>
    </cofactor>
</comment>
<feature type="domain" description="FAD-binding PCMH-type" evidence="6">
    <location>
        <begin position="36"/>
        <end position="206"/>
    </location>
</feature>
<dbReference type="InterPro" id="IPR006093">
    <property type="entry name" value="Oxy_OxRdtase_FAD_BS"/>
</dbReference>
<dbReference type="InterPro" id="IPR016169">
    <property type="entry name" value="FAD-bd_PCMH_sub2"/>
</dbReference>
<proteinExistence type="inferred from homology"/>
<dbReference type="OrthoDB" id="3682986at2"/>
<evidence type="ECO:0000313" key="8">
    <source>
        <dbReference type="Proteomes" id="UP000295075"/>
    </source>
</evidence>
<comment type="caution">
    <text evidence="7">The sequence shown here is derived from an EMBL/GenBank/DDBJ whole genome shotgun (WGS) entry which is preliminary data.</text>
</comment>
<dbReference type="PANTHER" id="PTHR42973">
    <property type="entry name" value="BINDING OXIDOREDUCTASE, PUTATIVE (AFU_ORTHOLOGUE AFUA_1G17690)-RELATED"/>
    <property type="match status" value="1"/>
</dbReference>
<dbReference type="Gene3D" id="3.30.465.10">
    <property type="match status" value="1"/>
</dbReference>
<dbReference type="EMBL" id="SMKA01000123">
    <property type="protein sequence ID" value="TDC25449.1"/>
    <property type="molecule type" value="Genomic_DNA"/>
</dbReference>